<keyword evidence="3" id="KW-1185">Reference proteome</keyword>
<protein>
    <submittedName>
        <fullName evidence="2">Uncharacterized protein</fullName>
    </submittedName>
</protein>
<dbReference type="RefSeq" id="WP_094290838.1">
    <property type="nucleotide sequence ID" value="NZ_NOIG01000011.1"/>
</dbReference>
<evidence type="ECO:0000313" key="3">
    <source>
        <dbReference type="Proteomes" id="UP000215441"/>
    </source>
</evidence>
<name>A0A235EHR5_9BURK</name>
<dbReference type="Proteomes" id="UP000215441">
    <property type="component" value="Unassembled WGS sequence"/>
</dbReference>
<gene>
    <name evidence="2" type="ORF">CBY09_17315</name>
</gene>
<feature type="compositionally biased region" description="Polar residues" evidence="1">
    <location>
        <begin position="49"/>
        <end position="60"/>
    </location>
</feature>
<accession>A0A235EHR5</accession>
<reference evidence="2 3" key="1">
    <citation type="submission" date="2017-07" db="EMBL/GenBank/DDBJ databases">
        <title>Acidovorax KNDSW TSA 6 genome sequence and assembly.</title>
        <authorList>
            <person name="Mayilraj S."/>
        </authorList>
    </citation>
    <scope>NUCLEOTIDE SEQUENCE [LARGE SCALE GENOMIC DNA]</scope>
    <source>
        <strain evidence="2 3">KNDSW-TSA6</strain>
    </source>
</reference>
<organism evidence="2 3">
    <name type="scientific">Acidovorax kalamii</name>
    <dbReference type="NCBI Taxonomy" id="2004485"/>
    <lineage>
        <taxon>Bacteria</taxon>
        <taxon>Pseudomonadati</taxon>
        <taxon>Pseudomonadota</taxon>
        <taxon>Betaproteobacteria</taxon>
        <taxon>Burkholderiales</taxon>
        <taxon>Comamonadaceae</taxon>
        <taxon>Acidovorax</taxon>
    </lineage>
</organism>
<feature type="region of interest" description="Disordered" evidence="1">
    <location>
        <begin position="175"/>
        <end position="195"/>
    </location>
</feature>
<evidence type="ECO:0000256" key="1">
    <source>
        <dbReference type="SAM" id="MobiDB-lite"/>
    </source>
</evidence>
<dbReference type="OrthoDB" id="8818572at2"/>
<evidence type="ECO:0000313" key="2">
    <source>
        <dbReference type="EMBL" id="OYD48598.1"/>
    </source>
</evidence>
<feature type="region of interest" description="Disordered" evidence="1">
    <location>
        <begin position="33"/>
        <end position="78"/>
    </location>
</feature>
<comment type="caution">
    <text evidence="2">The sequence shown here is derived from an EMBL/GenBank/DDBJ whole genome shotgun (WGS) entry which is preliminary data.</text>
</comment>
<dbReference type="AlphaFoldDB" id="A0A235EHR5"/>
<proteinExistence type="predicted"/>
<dbReference type="EMBL" id="NOIG01000011">
    <property type="protein sequence ID" value="OYD48598.1"/>
    <property type="molecule type" value="Genomic_DNA"/>
</dbReference>
<sequence>MRKPLLIGGGLGLLVLALLAGSFWLAGNNAQTTSTTPARASVGQRVSPLPSSSSLAGQTPSAAGGASAAFRSPQEVQERRRRLAEVRAEFNALRAQGANASPERMLSLVNELEALAPPGFDPRYYQALRKMLESSARIQVLNKELQTISKSTSPKDLERQKVLMDEMRALGERVGAEARNLQTYAPKPGSGAKTP</sequence>